<dbReference type="PANTHER" id="PTHR31465:SF1">
    <property type="entry name" value="PROTEIN RTA1-RELATED"/>
    <property type="match status" value="1"/>
</dbReference>
<reference evidence="6" key="1">
    <citation type="submission" date="2021-04" db="EMBL/GenBank/DDBJ databases">
        <title>First draft genome resource for Brassicaceae pathogens Fusarium oxysporum f. sp. raphani and Fusarium oxysporum f. sp. rapae.</title>
        <authorList>
            <person name="Asai S."/>
        </authorList>
    </citation>
    <scope>NUCLEOTIDE SEQUENCE</scope>
    <source>
        <strain evidence="6">Tf1262</strain>
    </source>
</reference>
<organism evidence="6 7">
    <name type="scientific">Fusarium oxysporum f. sp. raphani</name>
    <dbReference type="NCBI Taxonomy" id="96318"/>
    <lineage>
        <taxon>Eukaryota</taxon>
        <taxon>Fungi</taxon>
        <taxon>Dikarya</taxon>
        <taxon>Ascomycota</taxon>
        <taxon>Pezizomycotina</taxon>
        <taxon>Sordariomycetes</taxon>
        <taxon>Hypocreomycetidae</taxon>
        <taxon>Hypocreales</taxon>
        <taxon>Nectriaceae</taxon>
        <taxon>Fusarium</taxon>
        <taxon>Fusarium oxysporum species complex</taxon>
    </lineage>
</organism>
<dbReference type="Proteomes" id="UP000693942">
    <property type="component" value="Unassembled WGS sequence"/>
</dbReference>
<dbReference type="GO" id="GO:0016020">
    <property type="term" value="C:membrane"/>
    <property type="evidence" value="ECO:0007669"/>
    <property type="project" value="UniProtKB-SubCell"/>
</dbReference>
<dbReference type="Pfam" id="PF04479">
    <property type="entry name" value="RTA1"/>
    <property type="match status" value="1"/>
</dbReference>
<evidence type="ECO:0000313" key="7">
    <source>
        <dbReference type="Proteomes" id="UP000693942"/>
    </source>
</evidence>
<comment type="subcellular location">
    <subcellularLocation>
        <location evidence="1">Membrane</location>
        <topology evidence="1">Multi-pass membrane protein</topology>
    </subcellularLocation>
</comment>
<feature type="transmembrane region" description="Helical" evidence="5">
    <location>
        <begin position="237"/>
        <end position="259"/>
    </location>
</feature>
<feature type="transmembrane region" description="Helical" evidence="5">
    <location>
        <begin position="20"/>
        <end position="41"/>
    </location>
</feature>
<keyword evidence="3 5" id="KW-1133">Transmembrane helix</keyword>
<evidence type="ECO:0000256" key="1">
    <source>
        <dbReference type="ARBA" id="ARBA00004141"/>
    </source>
</evidence>
<dbReference type="EMBL" id="JAELUR010000001">
    <property type="protein sequence ID" value="KAG7437029.1"/>
    <property type="molecule type" value="Genomic_DNA"/>
</dbReference>
<feature type="transmembrane region" description="Helical" evidence="5">
    <location>
        <begin position="157"/>
        <end position="181"/>
    </location>
</feature>
<sequence length="284" mass="32066">MAGSDKTTETYTYVLYHYTPTLIGSIAALVIFSILTGLHLWRLIRHKAHYFIAFTIGGIFQIVGYGLRTWSHFDPKSIMPFAMQNGYILLAPALYAASMYMILGRLIRACHAHHLSPIPVSWVTRVLVGGDVISFTIQASGGSMAMGGFSLLKISRIVVILGLFVQVIIFGFFVYVSTLVHRRLLKSPTEIVQEDAIPWKRYFHILYATSGIILVRSIFRIIEYIEGNDGFLISHEAFLYVFDAILMAVVMAIFLVWYVDSLQCKEEKNELASDGNRRDLELAK</sequence>
<evidence type="ECO:0000256" key="2">
    <source>
        <dbReference type="ARBA" id="ARBA00022692"/>
    </source>
</evidence>
<dbReference type="AlphaFoldDB" id="A0A8J5UCT1"/>
<comment type="caution">
    <text evidence="6">The sequence shown here is derived from an EMBL/GenBank/DDBJ whole genome shotgun (WGS) entry which is preliminary data.</text>
</comment>
<evidence type="ECO:0000256" key="3">
    <source>
        <dbReference type="ARBA" id="ARBA00022989"/>
    </source>
</evidence>
<feature type="transmembrane region" description="Helical" evidence="5">
    <location>
        <begin position="48"/>
        <end position="67"/>
    </location>
</feature>
<name>A0A8J5UCT1_FUSOX</name>
<evidence type="ECO:0000313" key="6">
    <source>
        <dbReference type="EMBL" id="KAG7437029.1"/>
    </source>
</evidence>
<feature type="transmembrane region" description="Helical" evidence="5">
    <location>
        <begin position="87"/>
        <end position="107"/>
    </location>
</feature>
<keyword evidence="2 5" id="KW-0812">Transmembrane</keyword>
<proteinExistence type="predicted"/>
<keyword evidence="4 5" id="KW-0472">Membrane</keyword>
<dbReference type="PANTHER" id="PTHR31465">
    <property type="entry name" value="PROTEIN RTA1-RELATED"/>
    <property type="match status" value="1"/>
</dbReference>
<gene>
    <name evidence="6" type="primary">RTA1-9</name>
    <name evidence="6" type="ORF">Forpi1262_v002000</name>
</gene>
<feature type="transmembrane region" description="Helical" evidence="5">
    <location>
        <begin position="202"/>
        <end position="222"/>
    </location>
</feature>
<evidence type="ECO:0000256" key="5">
    <source>
        <dbReference type="SAM" id="Phobius"/>
    </source>
</evidence>
<protein>
    <submittedName>
        <fullName evidence="6">Protein RTA1</fullName>
    </submittedName>
</protein>
<dbReference type="InterPro" id="IPR007568">
    <property type="entry name" value="RTA1"/>
</dbReference>
<accession>A0A8J5UCT1</accession>
<evidence type="ECO:0000256" key="4">
    <source>
        <dbReference type="ARBA" id="ARBA00023136"/>
    </source>
</evidence>